<feature type="transmembrane region" description="Helical" evidence="5">
    <location>
        <begin position="189"/>
        <end position="211"/>
    </location>
</feature>
<comment type="subcellular location">
    <subcellularLocation>
        <location evidence="1">Cell membrane</location>
        <topology evidence="1">Multi-pass membrane protein</topology>
    </subcellularLocation>
</comment>
<feature type="domain" description="Major facilitator superfamily (MFS) profile" evidence="6">
    <location>
        <begin position="36"/>
        <end position="447"/>
    </location>
</feature>
<dbReference type="SUPFAM" id="SSF103473">
    <property type="entry name" value="MFS general substrate transporter"/>
    <property type="match status" value="1"/>
</dbReference>
<feature type="transmembrane region" description="Helical" evidence="5">
    <location>
        <begin position="337"/>
        <end position="359"/>
    </location>
</feature>
<feature type="transmembrane region" description="Helical" evidence="5">
    <location>
        <begin position="69"/>
        <end position="90"/>
    </location>
</feature>
<dbReference type="CDD" id="cd17316">
    <property type="entry name" value="MFS_SV2_like"/>
    <property type="match status" value="1"/>
</dbReference>
<dbReference type="Pfam" id="PF00083">
    <property type="entry name" value="Sugar_tr"/>
    <property type="match status" value="1"/>
</dbReference>
<evidence type="ECO:0000313" key="7">
    <source>
        <dbReference type="EMBL" id="MFC5063339.1"/>
    </source>
</evidence>
<dbReference type="Proteomes" id="UP001595947">
    <property type="component" value="Unassembled WGS sequence"/>
</dbReference>
<evidence type="ECO:0000256" key="1">
    <source>
        <dbReference type="ARBA" id="ARBA00004651"/>
    </source>
</evidence>
<evidence type="ECO:0000313" key="8">
    <source>
        <dbReference type="Proteomes" id="UP001595947"/>
    </source>
</evidence>
<dbReference type="InterPro" id="IPR005828">
    <property type="entry name" value="MFS_sugar_transport-like"/>
</dbReference>
<dbReference type="PROSITE" id="PS50850">
    <property type="entry name" value="MFS"/>
    <property type="match status" value="1"/>
</dbReference>
<keyword evidence="3 5" id="KW-1133">Transmembrane helix</keyword>
<feature type="transmembrane region" description="Helical" evidence="5">
    <location>
        <begin position="409"/>
        <end position="442"/>
    </location>
</feature>
<reference evidence="8" key="1">
    <citation type="journal article" date="2019" name="Int. J. Syst. Evol. Microbiol.">
        <title>The Global Catalogue of Microorganisms (GCM) 10K type strain sequencing project: providing services to taxonomists for standard genome sequencing and annotation.</title>
        <authorList>
            <consortium name="The Broad Institute Genomics Platform"/>
            <consortium name="The Broad Institute Genome Sequencing Center for Infectious Disease"/>
            <person name="Wu L."/>
            <person name="Ma J."/>
        </authorList>
    </citation>
    <scope>NUCLEOTIDE SEQUENCE [LARGE SCALE GENOMIC DNA]</scope>
    <source>
        <strain evidence="8">CGMCC 4.7093</strain>
    </source>
</reference>
<gene>
    <name evidence="7" type="ORF">ACFPBZ_14055</name>
</gene>
<evidence type="ECO:0000256" key="2">
    <source>
        <dbReference type="ARBA" id="ARBA00022692"/>
    </source>
</evidence>
<feature type="transmembrane region" description="Helical" evidence="5">
    <location>
        <begin position="102"/>
        <end position="121"/>
    </location>
</feature>
<keyword evidence="8" id="KW-1185">Reference proteome</keyword>
<feature type="transmembrane region" description="Helical" evidence="5">
    <location>
        <begin position="35"/>
        <end position="57"/>
    </location>
</feature>
<organism evidence="7 8">
    <name type="scientific">Actinomycetospora atypica</name>
    <dbReference type="NCBI Taxonomy" id="1290095"/>
    <lineage>
        <taxon>Bacteria</taxon>
        <taxon>Bacillati</taxon>
        <taxon>Actinomycetota</taxon>
        <taxon>Actinomycetes</taxon>
        <taxon>Pseudonocardiales</taxon>
        <taxon>Pseudonocardiaceae</taxon>
        <taxon>Actinomycetospora</taxon>
    </lineage>
</organism>
<dbReference type="InterPro" id="IPR020846">
    <property type="entry name" value="MFS_dom"/>
</dbReference>
<dbReference type="RefSeq" id="WP_378036688.1">
    <property type="nucleotide sequence ID" value="NZ_JBHSIV010000013.1"/>
</dbReference>
<feature type="transmembrane region" description="Helical" evidence="5">
    <location>
        <begin position="305"/>
        <end position="325"/>
    </location>
</feature>
<dbReference type="PROSITE" id="PS00216">
    <property type="entry name" value="SUGAR_TRANSPORT_1"/>
    <property type="match status" value="1"/>
</dbReference>
<evidence type="ECO:0000256" key="4">
    <source>
        <dbReference type="ARBA" id="ARBA00023136"/>
    </source>
</evidence>
<evidence type="ECO:0000259" key="6">
    <source>
        <dbReference type="PROSITE" id="PS50850"/>
    </source>
</evidence>
<feature type="transmembrane region" description="Helical" evidence="5">
    <location>
        <begin position="272"/>
        <end position="293"/>
    </location>
</feature>
<dbReference type="EMBL" id="JBHSIV010000013">
    <property type="protein sequence ID" value="MFC5063339.1"/>
    <property type="molecule type" value="Genomic_DNA"/>
</dbReference>
<feature type="transmembrane region" description="Helical" evidence="5">
    <location>
        <begin position="162"/>
        <end position="183"/>
    </location>
</feature>
<evidence type="ECO:0000256" key="3">
    <source>
        <dbReference type="ARBA" id="ARBA00022989"/>
    </source>
</evidence>
<protein>
    <submittedName>
        <fullName evidence="7">MFS transporter</fullName>
    </submittedName>
</protein>
<proteinExistence type="predicted"/>
<name>A0ABV9YMK7_9PSEU</name>
<dbReference type="PANTHER" id="PTHR23508:SF10">
    <property type="entry name" value="CARBOXYLIC ACID TRANSPORTER PROTEIN HOMOLOG"/>
    <property type="match status" value="1"/>
</dbReference>
<comment type="caution">
    <text evidence="7">The sequence shown here is derived from an EMBL/GenBank/DDBJ whole genome shotgun (WGS) entry which is preliminary data.</text>
</comment>
<dbReference type="PANTHER" id="PTHR23508">
    <property type="entry name" value="CARBOXYLIC ACID TRANSPORTER PROTEIN HOMOLOG"/>
    <property type="match status" value="1"/>
</dbReference>
<accession>A0ABV9YMK7</accession>
<sequence length="459" mass="48683">MDDTLDRATTDHRTTAGRLAARLERLPRTTRSHRGWMVLLGILFICDLMDTNGLAYAAPAIRAEWGLSVAQIGQLTSYSFLGMFAGGIIGGRLSDRVGRRRVLVWGTVVYSVASLLCALAPNLAVLGVLRVITGVGIQAVTGVLIVYVAEMFPGVSRGRCQALMLGIGLLGVPLVAAAARLIVPLSPGAWRWLFVLGAIGIIPAVLARFLLPESVRWAAVNGRADEARRTVERLEAQLPGPLPEVAGSATAIHEAKKASDLFAPGMRKRTTVATLTLIFGTLGVFGFTGWVPTLLVERGYSTAEALTITTIFSVGPPLGALFAMLLSDRFQRRTTSLVVTTIVAASMLVFAFTGSYWVLVVSGFLATLLLQTNTALVYAYLPEVFPTVLRGLGSGFANGFSRLAGFGNAFLIAAVVAAAGFGGVFTLTAAFILLCGLTVGIFGERTRGRRLEEIGETVP</sequence>
<feature type="transmembrane region" description="Helical" evidence="5">
    <location>
        <begin position="127"/>
        <end position="150"/>
    </location>
</feature>
<keyword evidence="2 5" id="KW-0812">Transmembrane</keyword>
<dbReference type="InterPro" id="IPR005829">
    <property type="entry name" value="Sugar_transporter_CS"/>
</dbReference>
<keyword evidence="4 5" id="KW-0472">Membrane</keyword>
<dbReference type="InterPro" id="IPR036259">
    <property type="entry name" value="MFS_trans_sf"/>
</dbReference>
<evidence type="ECO:0000256" key="5">
    <source>
        <dbReference type="SAM" id="Phobius"/>
    </source>
</evidence>
<dbReference type="Gene3D" id="1.20.1250.20">
    <property type="entry name" value="MFS general substrate transporter like domains"/>
    <property type="match status" value="1"/>
</dbReference>